<accession>A0A212D1Y0</accession>
<reference evidence="1 2" key="1">
    <citation type="journal article" date="2018" name="Mol. Genet. Genomics">
        <title>The red deer Cervus elaphus genome CerEla1.0: sequencing, annotating, genes, and chromosomes.</title>
        <authorList>
            <person name="Bana N.A."/>
            <person name="Nyiri A."/>
            <person name="Nagy J."/>
            <person name="Frank K."/>
            <person name="Nagy T."/>
            <person name="Steger V."/>
            <person name="Schiller M."/>
            <person name="Lakatos P."/>
            <person name="Sugar L."/>
            <person name="Horn P."/>
            <person name="Barta E."/>
            <person name="Orosz L."/>
        </authorList>
    </citation>
    <scope>NUCLEOTIDE SEQUENCE [LARGE SCALE GENOMIC DNA]</scope>
    <source>
        <strain evidence="1">Hungarian</strain>
    </source>
</reference>
<name>A0A212D1Y0_CEREH</name>
<organism evidence="1 2">
    <name type="scientific">Cervus elaphus hippelaphus</name>
    <name type="common">European red deer</name>
    <dbReference type="NCBI Taxonomy" id="46360"/>
    <lineage>
        <taxon>Eukaryota</taxon>
        <taxon>Metazoa</taxon>
        <taxon>Chordata</taxon>
        <taxon>Craniata</taxon>
        <taxon>Vertebrata</taxon>
        <taxon>Euteleostomi</taxon>
        <taxon>Mammalia</taxon>
        <taxon>Eutheria</taxon>
        <taxon>Laurasiatheria</taxon>
        <taxon>Artiodactyla</taxon>
        <taxon>Ruminantia</taxon>
        <taxon>Pecora</taxon>
        <taxon>Cervidae</taxon>
        <taxon>Cervinae</taxon>
        <taxon>Cervus</taxon>
    </lineage>
</organism>
<dbReference type="AlphaFoldDB" id="A0A212D1Y0"/>
<evidence type="ECO:0000313" key="1">
    <source>
        <dbReference type="EMBL" id="OWK12243.1"/>
    </source>
</evidence>
<keyword evidence="2" id="KW-1185">Reference proteome</keyword>
<evidence type="ECO:0000313" key="2">
    <source>
        <dbReference type="Proteomes" id="UP000242450"/>
    </source>
</evidence>
<sequence>MCVSRSEPPLTLHRCLQPVVGPEPWAVLWKQAASGVALCPARFLVWRFHPLAFLFLKNKQNARFQSAFAFPPSSKRFWQQVFCRSLLVPLRSVRNCFIRACVQDREGPLGVGSAAVCYFKTRDGRPFPLLTLHLLPLHVEFSGSLLGYSPSFLWISLCLARTHWHSIAFPPDAACLHVTGGPQSSACFWSLLLFWQIFMGGRVGGSSAELK</sequence>
<proteinExistence type="predicted"/>
<comment type="caution">
    <text evidence="1">The sequence shown here is derived from an EMBL/GenBank/DDBJ whole genome shotgun (WGS) entry which is preliminary data.</text>
</comment>
<dbReference type="Proteomes" id="UP000242450">
    <property type="component" value="Chromosome 9"/>
</dbReference>
<gene>
    <name evidence="1" type="ORF">Celaphus_00002939</name>
</gene>
<dbReference type="EMBL" id="MKHE01000009">
    <property type="protein sequence ID" value="OWK12243.1"/>
    <property type="molecule type" value="Genomic_DNA"/>
</dbReference>
<protein>
    <submittedName>
        <fullName evidence="1">Uncharacterized protein</fullName>
    </submittedName>
</protein>